<dbReference type="InParanoid" id="A0A6L2PIS0"/>
<sequence>MVCTNAARQAVPPFVIMKGVRNRDAYSKGMPNGSVVHMSECGYMTSQVFSAFLNHIYKYKPQGRVLLIVDGHSSHCKDPDVLDKVSRLGVEILCLPPHSTHKCQPLDVSYFKSLKQFYNEACRNFIRQHPGRRFTKEDFCKLLKLLWYKSPTAGNLSGGFLKCGIHPYNPDILAEDIFEYQPAPAVNGGDGVRLAEDTADSRTSTSTLTSFEELPPLPKITFPSDPFIRKGRKKQDSAVVTSADFRETQEK</sequence>
<protein>
    <recommendedName>
        <fullName evidence="2">DDE-1 domain-containing protein</fullName>
    </recommendedName>
</protein>
<name>A0A6L2PIS0_COPFO</name>
<evidence type="ECO:0000256" key="1">
    <source>
        <dbReference type="SAM" id="MobiDB-lite"/>
    </source>
</evidence>
<evidence type="ECO:0000313" key="3">
    <source>
        <dbReference type="EMBL" id="GFG32296.1"/>
    </source>
</evidence>
<dbReference type="Proteomes" id="UP000502823">
    <property type="component" value="Unassembled WGS sequence"/>
</dbReference>
<evidence type="ECO:0000259" key="2">
    <source>
        <dbReference type="Pfam" id="PF03184"/>
    </source>
</evidence>
<feature type="region of interest" description="Disordered" evidence="1">
    <location>
        <begin position="225"/>
        <end position="251"/>
    </location>
</feature>
<dbReference type="InterPro" id="IPR050863">
    <property type="entry name" value="CenT-Element_Derived"/>
</dbReference>
<dbReference type="Pfam" id="PF03184">
    <property type="entry name" value="DDE_1"/>
    <property type="match status" value="1"/>
</dbReference>
<evidence type="ECO:0000313" key="4">
    <source>
        <dbReference type="Proteomes" id="UP000502823"/>
    </source>
</evidence>
<dbReference type="OrthoDB" id="7477068at2759"/>
<gene>
    <name evidence="3" type="ORF">Cfor_02693</name>
</gene>
<keyword evidence="4" id="KW-1185">Reference proteome</keyword>
<feature type="domain" description="DDE-1" evidence="2">
    <location>
        <begin position="1"/>
        <end position="123"/>
    </location>
</feature>
<dbReference type="AlphaFoldDB" id="A0A6L2PIS0"/>
<dbReference type="PANTHER" id="PTHR19303">
    <property type="entry name" value="TRANSPOSON"/>
    <property type="match status" value="1"/>
</dbReference>
<dbReference type="PANTHER" id="PTHR19303:SF74">
    <property type="entry name" value="POGO TRANSPOSABLE ELEMENT WITH KRAB DOMAIN"/>
    <property type="match status" value="1"/>
</dbReference>
<accession>A0A6L2PIS0</accession>
<dbReference type="InterPro" id="IPR004875">
    <property type="entry name" value="DDE_SF_endonuclease_dom"/>
</dbReference>
<dbReference type="EMBL" id="BLKM01000358">
    <property type="protein sequence ID" value="GFG32296.1"/>
    <property type="molecule type" value="Genomic_DNA"/>
</dbReference>
<organism evidence="3 4">
    <name type="scientific">Coptotermes formosanus</name>
    <name type="common">Formosan subterranean termite</name>
    <dbReference type="NCBI Taxonomy" id="36987"/>
    <lineage>
        <taxon>Eukaryota</taxon>
        <taxon>Metazoa</taxon>
        <taxon>Ecdysozoa</taxon>
        <taxon>Arthropoda</taxon>
        <taxon>Hexapoda</taxon>
        <taxon>Insecta</taxon>
        <taxon>Pterygota</taxon>
        <taxon>Neoptera</taxon>
        <taxon>Polyneoptera</taxon>
        <taxon>Dictyoptera</taxon>
        <taxon>Blattodea</taxon>
        <taxon>Blattoidea</taxon>
        <taxon>Termitoidae</taxon>
        <taxon>Rhinotermitidae</taxon>
        <taxon>Coptotermes</taxon>
    </lineage>
</organism>
<dbReference type="GO" id="GO:0003677">
    <property type="term" value="F:DNA binding"/>
    <property type="evidence" value="ECO:0007669"/>
    <property type="project" value="TreeGrafter"/>
</dbReference>
<proteinExistence type="predicted"/>
<dbReference type="GO" id="GO:0005634">
    <property type="term" value="C:nucleus"/>
    <property type="evidence" value="ECO:0007669"/>
    <property type="project" value="TreeGrafter"/>
</dbReference>
<comment type="caution">
    <text evidence="3">The sequence shown here is derived from an EMBL/GenBank/DDBJ whole genome shotgun (WGS) entry which is preliminary data.</text>
</comment>
<reference evidence="4" key="1">
    <citation type="submission" date="2020-01" db="EMBL/GenBank/DDBJ databases">
        <title>Draft genome sequence of the Termite Coptotermes fromosanus.</title>
        <authorList>
            <person name="Itakura S."/>
            <person name="Yosikawa Y."/>
            <person name="Umezawa K."/>
        </authorList>
    </citation>
    <scope>NUCLEOTIDE SEQUENCE [LARGE SCALE GENOMIC DNA]</scope>
</reference>